<evidence type="ECO:0000256" key="5">
    <source>
        <dbReference type="ARBA" id="ARBA00023242"/>
    </source>
</evidence>
<dbReference type="Pfam" id="PF23174">
    <property type="entry name" value="bHLH_ILI"/>
    <property type="match status" value="1"/>
</dbReference>
<dbReference type="GeneID" id="125316095"/>
<organism evidence="6 7">
    <name type="scientific">Rhodamnia argentea</name>
    <dbReference type="NCBI Taxonomy" id="178133"/>
    <lineage>
        <taxon>Eukaryota</taxon>
        <taxon>Viridiplantae</taxon>
        <taxon>Streptophyta</taxon>
        <taxon>Embryophyta</taxon>
        <taxon>Tracheophyta</taxon>
        <taxon>Spermatophyta</taxon>
        <taxon>Magnoliopsida</taxon>
        <taxon>eudicotyledons</taxon>
        <taxon>Gunneridae</taxon>
        <taxon>Pentapetalae</taxon>
        <taxon>rosids</taxon>
        <taxon>malvids</taxon>
        <taxon>Myrtales</taxon>
        <taxon>Myrtaceae</taxon>
        <taxon>Myrtoideae</taxon>
        <taxon>Myrteae</taxon>
        <taxon>Australasian group</taxon>
        <taxon>Rhodamnia</taxon>
    </lineage>
</organism>
<dbReference type="RefSeq" id="XP_048139192.1">
    <property type="nucleotide sequence ID" value="XM_048283235.1"/>
</dbReference>
<sequence>MSTRRSRTSQFTEDEINNLIFKLQALLPQLEQRRNNGRVVAPSKILKETCSYIRRLHREMDELSERLTSLLDNMEISSVDAQLLRTVLLQ</sequence>
<keyword evidence="4" id="KW-0804">Transcription</keyword>
<name>A0ABM3HRH1_9MYRT</name>
<keyword evidence="3" id="KW-0805">Transcription regulation</keyword>
<proteinExistence type="predicted"/>
<dbReference type="InterPro" id="IPR044293">
    <property type="entry name" value="PRE"/>
</dbReference>
<evidence type="ECO:0000256" key="3">
    <source>
        <dbReference type="ARBA" id="ARBA00023015"/>
    </source>
</evidence>
<dbReference type="Gene3D" id="4.10.280.10">
    <property type="entry name" value="Helix-loop-helix DNA-binding domain"/>
    <property type="match status" value="1"/>
</dbReference>
<evidence type="ECO:0000256" key="1">
    <source>
        <dbReference type="ARBA" id="ARBA00004123"/>
    </source>
</evidence>
<reference evidence="7" key="1">
    <citation type="submission" date="2025-08" db="UniProtKB">
        <authorList>
            <consortium name="RefSeq"/>
        </authorList>
    </citation>
    <scope>IDENTIFICATION</scope>
    <source>
        <tissue evidence="7">Leaf</tissue>
    </source>
</reference>
<dbReference type="PANTHER" id="PTHR38546">
    <property type="entry name" value="DNA BINDING PROTEIN"/>
    <property type="match status" value="1"/>
</dbReference>
<evidence type="ECO:0000256" key="4">
    <source>
        <dbReference type="ARBA" id="ARBA00023163"/>
    </source>
</evidence>
<keyword evidence="6" id="KW-1185">Reference proteome</keyword>
<dbReference type="InterPro" id="IPR044172">
    <property type="entry name" value="ILI2-like"/>
</dbReference>
<dbReference type="PANTHER" id="PTHR38546:SF3">
    <property type="entry name" value="DNA BINDING PROTEIN"/>
    <property type="match status" value="1"/>
</dbReference>
<keyword evidence="5" id="KW-0539">Nucleus</keyword>
<gene>
    <name evidence="7" type="primary">LOC125316095</name>
</gene>
<dbReference type="InterPro" id="IPR036638">
    <property type="entry name" value="HLH_DNA-bd_sf"/>
</dbReference>
<evidence type="ECO:0000256" key="2">
    <source>
        <dbReference type="ARBA" id="ARBA00022604"/>
    </source>
</evidence>
<comment type="subcellular location">
    <subcellularLocation>
        <location evidence="1">Nucleus</location>
    </subcellularLocation>
</comment>
<dbReference type="SUPFAM" id="SSF47459">
    <property type="entry name" value="HLH, helix-loop-helix DNA-binding domain"/>
    <property type="match status" value="1"/>
</dbReference>
<evidence type="ECO:0000313" key="7">
    <source>
        <dbReference type="RefSeq" id="XP_048139192.1"/>
    </source>
</evidence>
<protein>
    <submittedName>
        <fullName evidence="7">Transcription factor ILI4-like</fullName>
    </submittedName>
</protein>
<keyword evidence="2" id="KW-0341">Growth regulation</keyword>
<evidence type="ECO:0000313" key="6">
    <source>
        <dbReference type="Proteomes" id="UP000827889"/>
    </source>
</evidence>
<accession>A0ABM3HRH1</accession>
<dbReference type="Proteomes" id="UP000827889">
    <property type="component" value="Chromosome 7"/>
</dbReference>